<keyword evidence="3" id="KW-1185">Reference proteome</keyword>
<dbReference type="Proteomes" id="UP000199620">
    <property type="component" value="Chromosome I"/>
</dbReference>
<dbReference type="Proteomes" id="UP000325296">
    <property type="component" value="Unassembled WGS sequence"/>
</dbReference>
<proteinExistence type="predicted"/>
<evidence type="ECO:0000313" key="3">
    <source>
        <dbReference type="Proteomes" id="UP000199620"/>
    </source>
</evidence>
<name>A0A5B2UYM4_9PSED</name>
<dbReference type="OrthoDB" id="6120708at2"/>
<accession>A0A5B2UYM4</accession>
<gene>
    <name evidence="1" type="ORF">F1720_05715</name>
    <name evidence="2" type="ORF">SAMN04490181_1316</name>
</gene>
<dbReference type="EMBL" id="VUOL01000003">
    <property type="protein sequence ID" value="KAA2231572.1"/>
    <property type="molecule type" value="Genomic_DNA"/>
</dbReference>
<evidence type="ECO:0000313" key="4">
    <source>
        <dbReference type="Proteomes" id="UP000325296"/>
    </source>
</evidence>
<sequence>MSKPKKEHNYGYLNFFDIERSGLYRVQRKSSGKELISKNYGLETSTVFRALTKWVNSRGFKDTAPWPTKGESGTDSVMCYCREIKEFPNGEFMVVLWKHDPTDTRGFRGLEIGSDGKPTGNYITNTASTTGENYVWGHPCYYWILPDKDLVVSLKFDDSKCDSELMQKWVNYCVRYRLKFPGYNSRQPGDSETRIAFSLPQSPETYNLLYKFSACIKIFKTSEEYLERICEKTKYMLLRNEVVVSDAAKEVEMEVVVSGKDGLDKANIEIFNYFQTFMAKFFPKAKETDDNIRKVEIRLEATPSLEQIKELITYSSGFSDDGWADVIFIDENESGTSIKSHRIVERVVLPPAIDAYSCDQLYKALSATRDVFLPIVSGAKKTDEPAESVARVTS</sequence>
<reference evidence="1 4" key="2">
    <citation type="submission" date="2019-09" db="EMBL/GenBank/DDBJ databases">
        <title>Draft genome sequence of Pseudomonas brenneri CCUG 51514(T).</title>
        <authorList>
            <person name="Tunovic T."/>
            <person name="Pineiro-Iglesias B."/>
            <person name="Unosson C."/>
            <person name="Inganas E."/>
            <person name="Ohlen M."/>
            <person name="Cardew S."/>
            <person name="Jensie-Markopoulos S."/>
            <person name="Salva-Serra F."/>
            <person name="Jaen-Luchoro D."/>
            <person name="Svensson-Stadler L."/>
            <person name="Chun J."/>
            <person name="Moore E."/>
        </authorList>
    </citation>
    <scope>NUCLEOTIDE SEQUENCE [LARGE SCALE GENOMIC DNA]</scope>
    <source>
        <strain evidence="1 4">CCUG 51514</strain>
    </source>
</reference>
<reference evidence="2 3" key="1">
    <citation type="submission" date="2016-10" db="EMBL/GenBank/DDBJ databases">
        <authorList>
            <person name="Varghese N."/>
            <person name="Submissions S."/>
        </authorList>
    </citation>
    <scope>NUCLEOTIDE SEQUENCE [LARGE SCALE GENOMIC DNA]</scope>
    <source>
        <strain evidence="2 3">BS2771</strain>
    </source>
</reference>
<protein>
    <submittedName>
        <fullName evidence="1">Uncharacterized protein</fullName>
    </submittedName>
</protein>
<dbReference type="EMBL" id="LT629800">
    <property type="protein sequence ID" value="SDU90505.1"/>
    <property type="molecule type" value="Genomic_DNA"/>
</dbReference>
<organism evidence="1 4">
    <name type="scientific">Pseudomonas brenneri</name>
    <dbReference type="NCBI Taxonomy" id="129817"/>
    <lineage>
        <taxon>Bacteria</taxon>
        <taxon>Pseudomonadati</taxon>
        <taxon>Pseudomonadota</taxon>
        <taxon>Gammaproteobacteria</taxon>
        <taxon>Pseudomonadales</taxon>
        <taxon>Pseudomonadaceae</taxon>
        <taxon>Pseudomonas</taxon>
    </lineage>
</organism>
<dbReference type="AlphaFoldDB" id="A0A5B2UYM4"/>
<evidence type="ECO:0000313" key="1">
    <source>
        <dbReference type="EMBL" id="KAA2231572.1"/>
    </source>
</evidence>
<dbReference type="RefSeq" id="WP_146552197.1">
    <property type="nucleotide sequence ID" value="NZ_BMNU01000004.1"/>
</dbReference>
<evidence type="ECO:0000313" key="2">
    <source>
        <dbReference type="EMBL" id="SDU90505.1"/>
    </source>
</evidence>